<dbReference type="Pfam" id="PF01243">
    <property type="entry name" value="PNPOx_N"/>
    <property type="match status" value="1"/>
</dbReference>
<dbReference type="Proteomes" id="UP000199668">
    <property type="component" value="Unassembled WGS sequence"/>
</dbReference>
<evidence type="ECO:0000313" key="2">
    <source>
        <dbReference type="EMBL" id="SFL57463.1"/>
    </source>
</evidence>
<accession>A0A1I4IU09</accession>
<dbReference type="RefSeq" id="WP_090925480.1">
    <property type="nucleotide sequence ID" value="NZ_FOTY01000002.1"/>
</dbReference>
<protein>
    <submittedName>
        <fullName evidence="2">Pyridoxamine 5'-phosphate oxidase</fullName>
    </submittedName>
</protein>
<dbReference type="AlphaFoldDB" id="A0A1I4IU09"/>
<gene>
    <name evidence="2" type="ORF">SAMN04488054_102218</name>
</gene>
<organism evidence="2 3">
    <name type="scientific">Salibacterium qingdaonense</name>
    <dbReference type="NCBI Taxonomy" id="266892"/>
    <lineage>
        <taxon>Bacteria</taxon>
        <taxon>Bacillati</taxon>
        <taxon>Bacillota</taxon>
        <taxon>Bacilli</taxon>
        <taxon>Bacillales</taxon>
        <taxon>Bacillaceae</taxon>
    </lineage>
</organism>
<evidence type="ECO:0000313" key="3">
    <source>
        <dbReference type="Proteomes" id="UP000199668"/>
    </source>
</evidence>
<evidence type="ECO:0000259" key="1">
    <source>
        <dbReference type="Pfam" id="PF01243"/>
    </source>
</evidence>
<dbReference type="EMBL" id="FOTY01000002">
    <property type="protein sequence ID" value="SFL57463.1"/>
    <property type="molecule type" value="Genomic_DNA"/>
</dbReference>
<keyword evidence="3" id="KW-1185">Reference proteome</keyword>
<dbReference type="InterPro" id="IPR011576">
    <property type="entry name" value="Pyridox_Oxase_N"/>
</dbReference>
<dbReference type="STRING" id="266892.SAMN04488054_102218"/>
<dbReference type="InterPro" id="IPR012349">
    <property type="entry name" value="Split_barrel_FMN-bd"/>
</dbReference>
<dbReference type="Gene3D" id="2.30.110.10">
    <property type="entry name" value="Electron Transport, Fmn-binding Protein, Chain A"/>
    <property type="match status" value="1"/>
</dbReference>
<dbReference type="NCBIfam" id="NF005232">
    <property type="entry name" value="PRK06733.1"/>
    <property type="match status" value="1"/>
</dbReference>
<dbReference type="SUPFAM" id="SSF50475">
    <property type="entry name" value="FMN-binding split barrel"/>
    <property type="match status" value="1"/>
</dbReference>
<dbReference type="OrthoDB" id="2381603at2"/>
<feature type="domain" description="Pyridoxamine 5'-phosphate oxidase N-terminal" evidence="1">
    <location>
        <begin position="9"/>
        <end position="96"/>
    </location>
</feature>
<proteinExistence type="predicted"/>
<reference evidence="2 3" key="1">
    <citation type="submission" date="2016-10" db="EMBL/GenBank/DDBJ databases">
        <authorList>
            <person name="de Groot N.N."/>
        </authorList>
    </citation>
    <scope>NUCLEOTIDE SEQUENCE [LARGE SCALE GENOMIC DNA]</scope>
    <source>
        <strain evidence="2 3">CGMCC 1.6134</strain>
    </source>
</reference>
<name>A0A1I4IU09_9BACI</name>
<sequence length="154" mass="17331">MPNHVEACLTEELLTLLRQERYVTLSTIDHETNAPSVSAISWLYAMDSKTVRFCVESRSAILDNLKQNNQIVITFIGSGSTYAISGRGTIISEEVEDMPIKLGLIECHVEEVKDIMFYGAKIVNDPQFEKTYDAEAALKLDNQVMDAMKKESHE</sequence>